<dbReference type="Pfam" id="PF12911">
    <property type="entry name" value="OppC_N"/>
    <property type="match status" value="1"/>
</dbReference>
<evidence type="ECO:0000256" key="6">
    <source>
        <dbReference type="ARBA" id="ARBA00023136"/>
    </source>
</evidence>
<dbReference type="SUPFAM" id="SSF161098">
    <property type="entry name" value="MetI-like"/>
    <property type="match status" value="1"/>
</dbReference>
<dbReference type="EMBL" id="SOIZ01000209">
    <property type="protein sequence ID" value="TET62063.1"/>
    <property type="molecule type" value="Genomic_DNA"/>
</dbReference>
<feature type="transmembrane region" description="Helical" evidence="7">
    <location>
        <begin position="120"/>
        <end position="140"/>
    </location>
</feature>
<feature type="non-terminal residue" evidence="9">
    <location>
        <position position="1"/>
    </location>
</feature>
<dbReference type="PANTHER" id="PTHR43386:SF1">
    <property type="entry name" value="D,D-DIPEPTIDE TRANSPORT SYSTEM PERMEASE PROTEIN DDPC-RELATED"/>
    <property type="match status" value="1"/>
</dbReference>
<evidence type="ECO:0000256" key="3">
    <source>
        <dbReference type="ARBA" id="ARBA00022475"/>
    </source>
</evidence>
<dbReference type="PROSITE" id="PS50928">
    <property type="entry name" value="ABC_TM1"/>
    <property type="match status" value="1"/>
</dbReference>
<gene>
    <name evidence="9" type="ORF">E3J48_04885</name>
</gene>
<evidence type="ECO:0000256" key="7">
    <source>
        <dbReference type="RuleBase" id="RU363032"/>
    </source>
</evidence>
<feature type="transmembrane region" description="Helical" evidence="7">
    <location>
        <begin position="248"/>
        <end position="269"/>
    </location>
</feature>
<protein>
    <submittedName>
        <fullName evidence="9">ABC transporter permease</fullName>
    </submittedName>
</protein>
<evidence type="ECO:0000313" key="9">
    <source>
        <dbReference type="EMBL" id="TET62063.1"/>
    </source>
</evidence>
<feature type="transmembrane region" description="Helical" evidence="7">
    <location>
        <begin position="17"/>
        <end position="39"/>
    </location>
</feature>
<keyword evidence="6 7" id="KW-0472">Membrane</keyword>
<dbReference type="Pfam" id="PF00528">
    <property type="entry name" value="BPD_transp_1"/>
    <property type="match status" value="1"/>
</dbReference>
<comment type="caution">
    <text evidence="9">The sequence shown here is derived from an EMBL/GenBank/DDBJ whole genome shotgun (WGS) entry which is preliminary data.</text>
</comment>
<organism evidence="9 10">
    <name type="scientific">Aerophobetes bacterium</name>
    <dbReference type="NCBI Taxonomy" id="2030807"/>
    <lineage>
        <taxon>Bacteria</taxon>
        <taxon>Candidatus Aerophobota</taxon>
    </lineage>
</organism>
<dbReference type="InterPro" id="IPR025966">
    <property type="entry name" value="OppC_N"/>
</dbReference>
<dbReference type="InterPro" id="IPR000515">
    <property type="entry name" value="MetI-like"/>
</dbReference>
<accession>A0A523W4X1</accession>
<evidence type="ECO:0000256" key="4">
    <source>
        <dbReference type="ARBA" id="ARBA00022692"/>
    </source>
</evidence>
<dbReference type="Proteomes" id="UP000319130">
    <property type="component" value="Unassembled WGS sequence"/>
</dbReference>
<proteinExistence type="inferred from homology"/>
<evidence type="ECO:0000256" key="2">
    <source>
        <dbReference type="ARBA" id="ARBA00022448"/>
    </source>
</evidence>
<feature type="transmembrane region" description="Helical" evidence="7">
    <location>
        <begin position="83"/>
        <end position="108"/>
    </location>
</feature>
<dbReference type="GO" id="GO:0055085">
    <property type="term" value="P:transmembrane transport"/>
    <property type="evidence" value="ECO:0007669"/>
    <property type="project" value="InterPro"/>
</dbReference>
<dbReference type="PANTHER" id="PTHR43386">
    <property type="entry name" value="OLIGOPEPTIDE TRANSPORT SYSTEM PERMEASE PROTEIN APPC"/>
    <property type="match status" value="1"/>
</dbReference>
<keyword evidence="5 7" id="KW-1133">Transmembrane helix</keyword>
<dbReference type="InterPro" id="IPR035906">
    <property type="entry name" value="MetI-like_sf"/>
</dbReference>
<keyword evidence="4 7" id="KW-0812">Transmembrane</keyword>
<name>A0A523W4X1_UNCAE</name>
<reference evidence="9 10" key="1">
    <citation type="submission" date="2019-03" db="EMBL/GenBank/DDBJ databases">
        <title>Metabolic potential of uncultured bacteria and archaea associated with petroleum seepage in deep-sea sediments.</title>
        <authorList>
            <person name="Dong X."/>
            <person name="Hubert C."/>
        </authorList>
    </citation>
    <scope>NUCLEOTIDE SEQUENCE [LARGE SCALE GENOMIC DNA]</scope>
    <source>
        <strain evidence="9">E29_bin52</strain>
    </source>
</reference>
<feature type="transmembrane region" description="Helical" evidence="7">
    <location>
        <begin position="210"/>
        <end position="228"/>
    </location>
</feature>
<comment type="subcellular location">
    <subcellularLocation>
        <location evidence="1 7">Cell membrane</location>
        <topology evidence="1 7">Multi-pass membrane protein</topology>
    </subcellularLocation>
</comment>
<keyword evidence="2 7" id="KW-0813">Transport</keyword>
<dbReference type="CDD" id="cd06261">
    <property type="entry name" value="TM_PBP2"/>
    <property type="match status" value="1"/>
</dbReference>
<dbReference type="InterPro" id="IPR050366">
    <property type="entry name" value="BP-dependent_transpt_permease"/>
</dbReference>
<dbReference type="Gene3D" id="1.10.3720.10">
    <property type="entry name" value="MetI-like"/>
    <property type="match status" value="1"/>
</dbReference>
<evidence type="ECO:0000256" key="5">
    <source>
        <dbReference type="ARBA" id="ARBA00022989"/>
    </source>
</evidence>
<comment type="similarity">
    <text evidence="7">Belongs to the binding-protein-dependent transport system permease family.</text>
</comment>
<evidence type="ECO:0000256" key="1">
    <source>
        <dbReference type="ARBA" id="ARBA00004651"/>
    </source>
</evidence>
<dbReference type="AlphaFoldDB" id="A0A523W4X1"/>
<keyword evidence="3" id="KW-1003">Cell membrane</keyword>
<sequence length="282" mass="30750">EKGNLARAFHRFKKNPLSLIGLGIILMMVLIAIFAPFIAPYPGDAGGAVHFKEMFQAPSWKHSFGTDEVGRDVLSRVIFGSRISLTLGIVVLSVAVGVGIPLGLFAGYFGGKVETVIMRITDIFLSIPPLVLALVVTAVLERNLQNSMFAIAFTWWPWYARLAYGQTLSKKEEVFVEVSESLGASRLYIIFGEILPNMTSPLLVKITLDMGYAILAGAALGFLGLGAQPPTPEWGTLVSLGRIHLPKMWWLSTFSGLAIFVTVLGFNLLGDGLRDFFDVEVD</sequence>
<dbReference type="GO" id="GO:0005886">
    <property type="term" value="C:plasma membrane"/>
    <property type="evidence" value="ECO:0007669"/>
    <property type="project" value="UniProtKB-SubCell"/>
</dbReference>
<evidence type="ECO:0000313" key="10">
    <source>
        <dbReference type="Proteomes" id="UP000319130"/>
    </source>
</evidence>
<evidence type="ECO:0000259" key="8">
    <source>
        <dbReference type="PROSITE" id="PS50928"/>
    </source>
</evidence>
<feature type="domain" description="ABC transmembrane type-1" evidence="8">
    <location>
        <begin position="81"/>
        <end position="270"/>
    </location>
</feature>